<proteinExistence type="predicted"/>
<dbReference type="GO" id="GO:0008270">
    <property type="term" value="F:zinc ion binding"/>
    <property type="evidence" value="ECO:0007669"/>
    <property type="project" value="UniProtKB-KW"/>
</dbReference>
<dbReference type="Pfam" id="PF13445">
    <property type="entry name" value="zf-RING_UBOX"/>
    <property type="match status" value="1"/>
</dbReference>
<dbReference type="PROSITE" id="PS00518">
    <property type="entry name" value="ZF_RING_1"/>
    <property type="match status" value="1"/>
</dbReference>
<feature type="compositionally biased region" description="Polar residues" evidence="6">
    <location>
        <begin position="67"/>
        <end position="80"/>
    </location>
</feature>
<feature type="domain" description="RING-type" evidence="7">
    <location>
        <begin position="774"/>
        <end position="799"/>
    </location>
</feature>
<dbReference type="InterPro" id="IPR027370">
    <property type="entry name" value="Znf-RING_euk"/>
</dbReference>
<feature type="coiled-coil region" evidence="5">
    <location>
        <begin position="515"/>
        <end position="575"/>
    </location>
</feature>
<keyword evidence="5" id="KW-0175">Coiled coil</keyword>
<dbReference type="EMBL" id="LJSK01000082">
    <property type="protein sequence ID" value="KPI87560.1"/>
    <property type="molecule type" value="Genomic_DNA"/>
</dbReference>
<dbReference type="InterPro" id="IPR017907">
    <property type="entry name" value="Znf_RING_CS"/>
</dbReference>
<organism evidence="8 9">
    <name type="scientific">Leptomonas seymouri</name>
    <dbReference type="NCBI Taxonomy" id="5684"/>
    <lineage>
        <taxon>Eukaryota</taxon>
        <taxon>Discoba</taxon>
        <taxon>Euglenozoa</taxon>
        <taxon>Kinetoplastea</taxon>
        <taxon>Metakinetoplastina</taxon>
        <taxon>Trypanosomatida</taxon>
        <taxon>Trypanosomatidae</taxon>
        <taxon>Leishmaniinae</taxon>
        <taxon>Leptomonas</taxon>
    </lineage>
</organism>
<evidence type="ECO:0000256" key="3">
    <source>
        <dbReference type="ARBA" id="ARBA00022833"/>
    </source>
</evidence>
<sequence>MHYGPPDAQGGQRSSFSRFMATRRASEGPASNPPKTGVEAMSSSLRLPTIAKGVGATPVSTSFSYSVQAHRNSRNSNIDSAPTERQGGALSPSAPAISTQVITERTPRAELLAAIVQLQADLSQRTDSVNAIQRNFQRLSAMHRAEQEELQRLRSLHQAGQDARLQETSEALAEQQRLVEQLRDKLKQQEEECALLKGEVADAAEQRRLALLHNMEDAYLRERQCIAYLEAEEHMELVRTAAAEQARCKAECETNGDHREQHAHILTLLREHTARLNVFRGGMRGGLAEAVLNANRPRNTEARSSMLGSEEEEAAVVVELQRAEETVKECVAARDAAAAQRHAAVSTAARQQIGELSTAMCSLQQAFRQALISCEREERQALAGAAAETAELLLQSFRQVTETAGHRVQYVAEARAQLEHTRAQCSERIDHWMVPAEERIHDLQQLIDAWRINYEGDLAAQRNVLLEHMQEARELAAARSEWVALQDTERKAHRAELAHMRQDNAAKTATVESRLKASQHQCIALQQALEEARATHQREMEIAATQLQAKGEESAAEMELQLSRQRARIQSAQEQNGQRVVKLLLDMSSIRGACCQAEAEARMMLYQACVQGAVRLFQSAKSTETLAEVVRAVCGTRAVHLTEMEAAARLQVEAEAQAEFVALASNEEGERQRLDHIDQLVQLHREVDNARAHAEAIDAQHRNRQVQLETDLRLAQEERHAALNKAADATTAAHDARDAEQIAKQQLLALKSSTAAAAQRIEAAENATESACCCLICLQLLRNPVACVPCGHLFCAGCLLGHTRNKALSALTVSASASPQLSRRESGAAAARPEVEVTQWMRSLIVPHTRLYCPECATASVSSLVELRALGELADKYTYKKVALLELTRVLS</sequence>
<dbReference type="SUPFAM" id="SSF57850">
    <property type="entry name" value="RING/U-box"/>
    <property type="match status" value="1"/>
</dbReference>
<accession>A0A0N1I6A4</accession>
<dbReference type="PROSITE" id="PS50089">
    <property type="entry name" value="ZF_RING_2"/>
    <property type="match status" value="1"/>
</dbReference>
<feature type="coiled-coil region" evidence="5">
    <location>
        <begin position="136"/>
        <end position="206"/>
    </location>
</feature>
<evidence type="ECO:0000313" key="8">
    <source>
        <dbReference type="EMBL" id="KPI87560.1"/>
    </source>
</evidence>
<evidence type="ECO:0000256" key="1">
    <source>
        <dbReference type="ARBA" id="ARBA00022723"/>
    </source>
</evidence>
<comment type="caution">
    <text evidence="8">The sequence shown here is derived from an EMBL/GenBank/DDBJ whole genome shotgun (WGS) entry which is preliminary data.</text>
</comment>
<feature type="region of interest" description="Disordered" evidence="6">
    <location>
        <begin position="1"/>
        <end position="40"/>
    </location>
</feature>
<protein>
    <recommendedName>
        <fullName evidence="7">RING-type domain-containing protein</fullName>
    </recommendedName>
</protein>
<keyword evidence="2 4" id="KW-0863">Zinc-finger</keyword>
<dbReference type="Proteomes" id="UP000038009">
    <property type="component" value="Unassembled WGS sequence"/>
</dbReference>
<evidence type="ECO:0000256" key="6">
    <source>
        <dbReference type="SAM" id="MobiDB-lite"/>
    </source>
</evidence>
<dbReference type="AlphaFoldDB" id="A0A0N1I6A4"/>
<dbReference type="InterPro" id="IPR001841">
    <property type="entry name" value="Znf_RING"/>
</dbReference>
<evidence type="ECO:0000259" key="7">
    <source>
        <dbReference type="PROSITE" id="PS50089"/>
    </source>
</evidence>
<evidence type="ECO:0000256" key="4">
    <source>
        <dbReference type="PROSITE-ProRule" id="PRU00175"/>
    </source>
</evidence>
<dbReference type="OMA" id="ESACCCS"/>
<evidence type="ECO:0000256" key="2">
    <source>
        <dbReference type="ARBA" id="ARBA00022771"/>
    </source>
</evidence>
<gene>
    <name evidence="8" type="ORF">ABL78_3357</name>
</gene>
<evidence type="ECO:0000313" key="9">
    <source>
        <dbReference type="Proteomes" id="UP000038009"/>
    </source>
</evidence>
<evidence type="ECO:0000256" key="5">
    <source>
        <dbReference type="SAM" id="Coils"/>
    </source>
</evidence>
<keyword evidence="1" id="KW-0479">Metal-binding</keyword>
<dbReference type="VEuPathDB" id="TriTrypDB:Lsey_0082_0130"/>
<keyword evidence="9" id="KW-1185">Reference proteome</keyword>
<dbReference type="SMART" id="SM00184">
    <property type="entry name" value="RING"/>
    <property type="match status" value="1"/>
</dbReference>
<dbReference type="InterPro" id="IPR013083">
    <property type="entry name" value="Znf_RING/FYVE/PHD"/>
</dbReference>
<feature type="region of interest" description="Disordered" evidence="6">
    <location>
        <begin position="67"/>
        <end position="95"/>
    </location>
</feature>
<dbReference type="Gene3D" id="3.30.40.10">
    <property type="entry name" value="Zinc/RING finger domain, C3HC4 (zinc finger)"/>
    <property type="match status" value="1"/>
</dbReference>
<name>A0A0N1I6A4_LEPSE</name>
<dbReference type="OrthoDB" id="6105938at2759"/>
<keyword evidence="3" id="KW-0862">Zinc</keyword>
<reference evidence="8 9" key="1">
    <citation type="journal article" date="2015" name="PLoS Pathog.">
        <title>Leptomonas seymouri: Adaptations to the Dixenous Life Cycle Analyzed by Genome Sequencing, Transcriptome Profiling and Co-infection with Leishmania donovani.</title>
        <authorList>
            <person name="Kraeva N."/>
            <person name="Butenko A."/>
            <person name="Hlavacova J."/>
            <person name="Kostygov A."/>
            <person name="Myskova J."/>
            <person name="Grybchuk D."/>
            <person name="Lestinova T."/>
            <person name="Votypka J."/>
            <person name="Volf P."/>
            <person name="Opperdoes F."/>
            <person name="Flegontov P."/>
            <person name="Lukes J."/>
            <person name="Yurchenko V."/>
        </authorList>
    </citation>
    <scope>NUCLEOTIDE SEQUENCE [LARGE SCALE GENOMIC DNA]</scope>
    <source>
        <strain evidence="8 9">ATCC 30220</strain>
    </source>
</reference>